<dbReference type="EMBL" id="CP047226">
    <property type="protein sequence ID" value="QHG08785.1"/>
    <property type="molecule type" value="Genomic_DNA"/>
</dbReference>
<keyword evidence="9" id="KW-0460">Magnesium</keyword>
<evidence type="ECO:0000256" key="8">
    <source>
        <dbReference type="ARBA" id="ARBA00022801"/>
    </source>
</evidence>
<comment type="pathway">
    <text evidence="2">Amino-acid biosynthesis; L-serine biosynthesis; L-serine from 3-phospho-D-glycerate: step 3/3.</text>
</comment>
<dbReference type="UniPathway" id="UPA00135">
    <property type="reaction ID" value="UER00198"/>
</dbReference>
<name>A0A6P1KK99_FAUOS</name>
<evidence type="ECO:0000256" key="1">
    <source>
        <dbReference type="ARBA" id="ARBA00001946"/>
    </source>
</evidence>
<keyword evidence="8 15" id="KW-0378">Hydrolase</keyword>
<evidence type="ECO:0000256" key="6">
    <source>
        <dbReference type="ARBA" id="ARBA00022605"/>
    </source>
</evidence>
<sequence length="333" mass="36342">MTTNFLYQLNQHFPHSYAITLSAAKFELRLLSQISQTLASLHPAIRLLHQDTLVNELDWQANDTLAQAEQTSPVTTIRWIVTLESGTDISDLPQRIKQIAANNLYHVDINVMPLATLVRPHKLALFDMDSTLIEQEVIVELAKKAGIGEQVDTITESAMRGEIDFAESFTRRVALLKGLSSEVLEDIIANHVTFSPGAKRLISALKNHGYYVVLVSGGFNYFAEYVKSSLGMDESYANDLDIVDNLVTGEITSAIVDGKRKAEILQAVAQRLGIKLSETVAVGDGANDLPMLGLADIGIAYRAKPIVRDQANYAVTVAGLDGVMTVLGLSDSC</sequence>
<keyword evidence="7" id="KW-0479">Metal-binding</keyword>
<dbReference type="InterPro" id="IPR036412">
    <property type="entry name" value="HAD-like_sf"/>
</dbReference>
<dbReference type="EC" id="3.1.3.3" evidence="4"/>
<dbReference type="SUPFAM" id="SSF56784">
    <property type="entry name" value="HAD-like"/>
    <property type="match status" value="1"/>
</dbReference>
<proteinExistence type="inferred from homology"/>
<evidence type="ECO:0000256" key="9">
    <source>
        <dbReference type="ARBA" id="ARBA00022842"/>
    </source>
</evidence>
<dbReference type="NCBIfam" id="TIGR00338">
    <property type="entry name" value="serB"/>
    <property type="match status" value="1"/>
</dbReference>
<dbReference type="SFLD" id="SFLDF00029">
    <property type="entry name" value="phosphoserine_phosphatase"/>
    <property type="match status" value="1"/>
</dbReference>
<keyword evidence="6" id="KW-0028">Amino-acid biosynthesis</keyword>
<dbReference type="GO" id="GO:0000287">
    <property type="term" value="F:magnesium ion binding"/>
    <property type="evidence" value="ECO:0007669"/>
    <property type="project" value="TreeGrafter"/>
</dbReference>
<dbReference type="InterPro" id="IPR004469">
    <property type="entry name" value="PSP"/>
</dbReference>
<dbReference type="GO" id="GO:0005737">
    <property type="term" value="C:cytoplasm"/>
    <property type="evidence" value="ECO:0007669"/>
    <property type="project" value="TreeGrafter"/>
</dbReference>
<organism evidence="15">
    <name type="scientific">Faucicola osloensis</name>
    <name type="common">Moraxella osloensis</name>
    <dbReference type="NCBI Taxonomy" id="34062"/>
    <lineage>
        <taxon>Bacteria</taxon>
        <taxon>Pseudomonadati</taxon>
        <taxon>Pseudomonadota</taxon>
        <taxon>Gammaproteobacteria</taxon>
        <taxon>Moraxellales</taxon>
        <taxon>Moraxellaceae</taxon>
        <taxon>Faucicola</taxon>
    </lineage>
</organism>
<gene>
    <name evidence="15" type="primary">serB</name>
    <name evidence="15" type="ORF">GSF12_02035</name>
</gene>
<dbReference type="Pfam" id="PF12710">
    <property type="entry name" value="HAD"/>
    <property type="match status" value="1"/>
</dbReference>
<comment type="catalytic activity">
    <reaction evidence="12">
        <text>O-phospho-L-serine + H2O = L-serine + phosphate</text>
        <dbReference type="Rhea" id="RHEA:21208"/>
        <dbReference type="ChEBI" id="CHEBI:15377"/>
        <dbReference type="ChEBI" id="CHEBI:33384"/>
        <dbReference type="ChEBI" id="CHEBI:43474"/>
        <dbReference type="ChEBI" id="CHEBI:57524"/>
        <dbReference type="EC" id="3.1.3.3"/>
    </reaction>
</comment>
<dbReference type="InterPro" id="IPR023214">
    <property type="entry name" value="HAD_sf"/>
</dbReference>
<dbReference type="AlphaFoldDB" id="A0A6P1KK99"/>
<evidence type="ECO:0000256" key="12">
    <source>
        <dbReference type="ARBA" id="ARBA00048138"/>
    </source>
</evidence>
<comment type="catalytic activity">
    <reaction evidence="13">
        <text>O-phospho-D-serine + H2O = D-serine + phosphate</text>
        <dbReference type="Rhea" id="RHEA:24873"/>
        <dbReference type="ChEBI" id="CHEBI:15377"/>
        <dbReference type="ChEBI" id="CHEBI:35247"/>
        <dbReference type="ChEBI" id="CHEBI:43474"/>
        <dbReference type="ChEBI" id="CHEBI:58680"/>
        <dbReference type="EC" id="3.1.3.3"/>
    </reaction>
</comment>
<evidence type="ECO:0000256" key="10">
    <source>
        <dbReference type="ARBA" id="ARBA00023299"/>
    </source>
</evidence>
<dbReference type="PANTHER" id="PTHR43344:SF2">
    <property type="entry name" value="PHOSPHOSERINE PHOSPHATASE"/>
    <property type="match status" value="1"/>
</dbReference>
<dbReference type="GO" id="GO:0006564">
    <property type="term" value="P:L-serine biosynthetic process"/>
    <property type="evidence" value="ECO:0007669"/>
    <property type="project" value="UniProtKB-KW"/>
</dbReference>
<dbReference type="NCBIfam" id="TIGR01488">
    <property type="entry name" value="HAD-SF-IB"/>
    <property type="match status" value="1"/>
</dbReference>
<dbReference type="SFLD" id="SFLDG01136">
    <property type="entry name" value="C1.6:_Phosphoserine_Phosphatas"/>
    <property type="match status" value="1"/>
</dbReference>
<dbReference type="SFLD" id="SFLDS00003">
    <property type="entry name" value="Haloacid_Dehalogenase"/>
    <property type="match status" value="1"/>
</dbReference>
<evidence type="ECO:0000256" key="2">
    <source>
        <dbReference type="ARBA" id="ARBA00005135"/>
    </source>
</evidence>
<evidence type="ECO:0000256" key="4">
    <source>
        <dbReference type="ARBA" id="ARBA00012640"/>
    </source>
</evidence>
<comment type="cofactor">
    <cofactor evidence="1">
        <name>Mg(2+)</name>
        <dbReference type="ChEBI" id="CHEBI:18420"/>
    </cofactor>
</comment>
<feature type="active site" description="Proton donor" evidence="14">
    <location>
        <position position="129"/>
    </location>
</feature>
<dbReference type="SFLD" id="SFLDG01137">
    <property type="entry name" value="C1.6.1:_Phosphoserine_Phosphat"/>
    <property type="match status" value="1"/>
</dbReference>
<evidence type="ECO:0000256" key="11">
    <source>
        <dbReference type="ARBA" id="ARBA00031693"/>
    </source>
</evidence>
<evidence type="ECO:0000256" key="7">
    <source>
        <dbReference type="ARBA" id="ARBA00022723"/>
    </source>
</evidence>
<dbReference type="Gene3D" id="3.40.50.1000">
    <property type="entry name" value="HAD superfamily/HAD-like"/>
    <property type="match status" value="1"/>
</dbReference>
<dbReference type="GO" id="GO:0036424">
    <property type="term" value="F:L-phosphoserine phosphatase activity"/>
    <property type="evidence" value="ECO:0007669"/>
    <property type="project" value="InterPro"/>
</dbReference>
<feature type="active site" description="Nucleophile" evidence="14">
    <location>
        <position position="127"/>
    </location>
</feature>
<protein>
    <recommendedName>
        <fullName evidence="5">Phosphoserine phosphatase</fullName>
        <ecNumber evidence="4">3.1.3.3</ecNumber>
    </recommendedName>
    <alternativeName>
        <fullName evidence="11">O-phosphoserine phosphohydrolase</fullName>
    </alternativeName>
</protein>
<evidence type="ECO:0000256" key="13">
    <source>
        <dbReference type="ARBA" id="ARBA00048523"/>
    </source>
</evidence>
<keyword evidence="10" id="KW-0718">Serine biosynthesis</keyword>
<dbReference type="PANTHER" id="PTHR43344">
    <property type="entry name" value="PHOSPHOSERINE PHOSPHATASE"/>
    <property type="match status" value="1"/>
</dbReference>
<comment type="similarity">
    <text evidence="3">Belongs to the HAD-like hydrolase superfamily. SerB family.</text>
</comment>
<reference evidence="15" key="1">
    <citation type="journal article" date="2020" name="Microbiol. Resour. Announc.">
        <title>Complete Genome Sequence of Moraxella osloensis Strain YV1, Isolated from an Australian Wastewater Treatment Plant.</title>
        <authorList>
            <person name="Batinovic S."/>
            <person name="Rice D.T.F."/>
            <person name="Seviour R.J."/>
            <person name="Petrovski S."/>
        </authorList>
    </citation>
    <scope>NUCLEOTIDE SEQUENCE</scope>
    <source>
        <strain evidence="15">YV1</strain>
    </source>
</reference>
<evidence type="ECO:0000256" key="14">
    <source>
        <dbReference type="PIRSR" id="PIRSR604469-1"/>
    </source>
</evidence>
<accession>A0A6P1KK99</accession>
<evidence type="ECO:0000256" key="3">
    <source>
        <dbReference type="ARBA" id="ARBA00009184"/>
    </source>
</evidence>
<evidence type="ECO:0000256" key="5">
    <source>
        <dbReference type="ARBA" id="ARBA00015196"/>
    </source>
</evidence>
<dbReference type="CDD" id="cd07500">
    <property type="entry name" value="HAD_PSP"/>
    <property type="match status" value="1"/>
</dbReference>
<evidence type="ECO:0000313" key="15">
    <source>
        <dbReference type="EMBL" id="QHG08785.1"/>
    </source>
</evidence>
<dbReference type="InterPro" id="IPR050582">
    <property type="entry name" value="HAD-like_SerB"/>
</dbReference>